<protein>
    <submittedName>
        <fullName evidence="1">RHS repeat-associated core domain-containing protein</fullName>
    </submittedName>
</protein>
<dbReference type="InterPro" id="IPR050708">
    <property type="entry name" value="T6SS_VgrG/RHS"/>
</dbReference>
<accession>A0ABV9LY36</accession>
<name>A0ABV9LY36_9ALTE</name>
<gene>
    <name evidence="1" type="ORF">ACFO4O_14660</name>
</gene>
<sequence length="205" mass="23418">MYLKALKLYYYKARIYHPKLGRFLQTDPIGYEDQMNLYAYVYNDPVNYNDYLGLSGNKTRYTNVPFGKNPNNPLTLEGPYKKRQTVTKPKIRKTTRAFRFLGNKAVRYVTFDSLRYTSTGVIALSRGISLTIGLVTYSPEVADATCSNENNECVVSSENIIKDDQIAKALEGDMQDTTDDNNVPMGVRDCSFAACQPRRRKEEEQ</sequence>
<dbReference type="PANTHER" id="PTHR32305">
    <property type="match status" value="1"/>
</dbReference>
<comment type="caution">
    <text evidence="1">The sequence shown here is derived from an EMBL/GenBank/DDBJ whole genome shotgun (WGS) entry which is preliminary data.</text>
</comment>
<dbReference type="InterPro" id="IPR022385">
    <property type="entry name" value="Rhs_assc_core"/>
</dbReference>
<evidence type="ECO:0000313" key="1">
    <source>
        <dbReference type="EMBL" id="MFC4701407.1"/>
    </source>
</evidence>
<dbReference type="PANTHER" id="PTHR32305:SF15">
    <property type="entry name" value="PROTEIN RHSA-RELATED"/>
    <property type="match status" value="1"/>
</dbReference>
<dbReference type="RefSeq" id="WP_382410001.1">
    <property type="nucleotide sequence ID" value="NZ_JBHSGU010000009.1"/>
</dbReference>
<dbReference type="NCBIfam" id="TIGR03696">
    <property type="entry name" value="Rhs_assc_core"/>
    <property type="match status" value="1"/>
</dbReference>
<reference evidence="2" key="1">
    <citation type="journal article" date="2019" name="Int. J. Syst. Evol. Microbiol.">
        <title>The Global Catalogue of Microorganisms (GCM) 10K type strain sequencing project: providing services to taxonomists for standard genome sequencing and annotation.</title>
        <authorList>
            <consortium name="The Broad Institute Genomics Platform"/>
            <consortium name="The Broad Institute Genome Sequencing Center for Infectious Disease"/>
            <person name="Wu L."/>
            <person name="Ma J."/>
        </authorList>
    </citation>
    <scope>NUCLEOTIDE SEQUENCE [LARGE SCALE GENOMIC DNA]</scope>
    <source>
        <strain evidence="2">KACC 12507</strain>
    </source>
</reference>
<evidence type="ECO:0000313" key="2">
    <source>
        <dbReference type="Proteomes" id="UP001595897"/>
    </source>
</evidence>
<proteinExistence type="predicted"/>
<dbReference type="EMBL" id="JBHSGU010000009">
    <property type="protein sequence ID" value="MFC4701407.1"/>
    <property type="molecule type" value="Genomic_DNA"/>
</dbReference>
<organism evidence="1 2">
    <name type="scientific">Glaciecola siphonariae</name>
    <dbReference type="NCBI Taxonomy" id="521012"/>
    <lineage>
        <taxon>Bacteria</taxon>
        <taxon>Pseudomonadati</taxon>
        <taxon>Pseudomonadota</taxon>
        <taxon>Gammaproteobacteria</taxon>
        <taxon>Alteromonadales</taxon>
        <taxon>Alteromonadaceae</taxon>
        <taxon>Glaciecola</taxon>
    </lineage>
</organism>
<dbReference type="Gene3D" id="2.180.10.10">
    <property type="entry name" value="RHS repeat-associated core"/>
    <property type="match status" value="1"/>
</dbReference>
<dbReference type="Proteomes" id="UP001595897">
    <property type="component" value="Unassembled WGS sequence"/>
</dbReference>
<keyword evidence="2" id="KW-1185">Reference proteome</keyword>